<organism evidence="2 3">
    <name type="scientific">Falsiroseomonas stagni DSM 19981</name>
    <dbReference type="NCBI Taxonomy" id="1123062"/>
    <lineage>
        <taxon>Bacteria</taxon>
        <taxon>Pseudomonadati</taxon>
        <taxon>Pseudomonadota</taxon>
        <taxon>Alphaproteobacteria</taxon>
        <taxon>Acetobacterales</taxon>
        <taxon>Roseomonadaceae</taxon>
        <taxon>Falsiroseomonas</taxon>
    </lineage>
</organism>
<feature type="domain" description="DUF4189" evidence="1">
    <location>
        <begin position="159"/>
        <end position="269"/>
    </location>
</feature>
<name>A0A1I4EII2_9PROT</name>
<dbReference type="EMBL" id="FOSQ01000016">
    <property type="protein sequence ID" value="SFL05023.1"/>
    <property type="molecule type" value="Genomic_DNA"/>
</dbReference>
<evidence type="ECO:0000313" key="3">
    <source>
        <dbReference type="Proteomes" id="UP000199473"/>
    </source>
</evidence>
<evidence type="ECO:0000313" key="2">
    <source>
        <dbReference type="EMBL" id="SFL05023.1"/>
    </source>
</evidence>
<gene>
    <name evidence="2" type="ORF">SAMN02745775_11659</name>
</gene>
<dbReference type="STRING" id="1123062.SAMN02745775_11659"/>
<accession>A0A1I4EII2</accession>
<sequence length="269" mass="27582">MLRLLSLCGVRLALLSGFIALVLPVAGARAQTGNPLHDQLAGMEETARRAEVFRFITGSAAGCQAISAIAFSGFDAARTAYWDSRCREGAMYRMALPAQRNARPRLAVCGATTGGIESGPCFQAIGTAQAAVASGDGRGVSTGPSAAPPPGSRFGAIYATDAPMAAWGFGNGGADRLAVNTQAVRSCQTMAGRVPCKFVEEIVNRCGALVQAVSRHPNAVAMTGDLSTMVLNRNLTATAETAQAAEAAALDSCRRLPGGSTCRVVATGC</sequence>
<evidence type="ECO:0000259" key="1">
    <source>
        <dbReference type="Pfam" id="PF13827"/>
    </source>
</evidence>
<dbReference type="OrthoDB" id="7269755at2"/>
<dbReference type="Proteomes" id="UP000199473">
    <property type="component" value="Unassembled WGS sequence"/>
</dbReference>
<proteinExistence type="predicted"/>
<dbReference type="InterPro" id="IPR025240">
    <property type="entry name" value="DUF4189"/>
</dbReference>
<dbReference type="Pfam" id="PF13827">
    <property type="entry name" value="DUF4189"/>
    <property type="match status" value="1"/>
</dbReference>
<protein>
    <recommendedName>
        <fullName evidence="1">DUF4189 domain-containing protein</fullName>
    </recommendedName>
</protein>
<dbReference type="RefSeq" id="WP_092962888.1">
    <property type="nucleotide sequence ID" value="NZ_FOSQ01000016.1"/>
</dbReference>
<dbReference type="AlphaFoldDB" id="A0A1I4EII2"/>
<keyword evidence="3" id="KW-1185">Reference proteome</keyword>
<reference evidence="2 3" key="1">
    <citation type="submission" date="2016-10" db="EMBL/GenBank/DDBJ databases">
        <authorList>
            <person name="de Groot N.N."/>
        </authorList>
    </citation>
    <scope>NUCLEOTIDE SEQUENCE [LARGE SCALE GENOMIC DNA]</scope>
    <source>
        <strain evidence="2 3">DSM 19981</strain>
    </source>
</reference>